<evidence type="ECO:0000256" key="1">
    <source>
        <dbReference type="SAM" id="Phobius"/>
    </source>
</evidence>
<dbReference type="RefSeq" id="WP_039296232.1">
    <property type="nucleotide sequence ID" value="NZ_CP009458.1"/>
</dbReference>
<keyword evidence="1" id="KW-1133">Transmembrane helix</keyword>
<feature type="transmembrane region" description="Helical" evidence="1">
    <location>
        <begin position="26"/>
        <end position="46"/>
    </location>
</feature>
<accession>A0AAN0VVL2</accession>
<dbReference type="EMBL" id="CP009458">
    <property type="protein sequence ID" value="AIR63517.1"/>
    <property type="molecule type" value="Genomic_DNA"/>
</dbReference>
<dbReference type="KEGG" id="cem:LH23_23470"/>
<reference evidence="2 3" key="1">
    <citation type="submission" date="2014-09" db="EMBL/GenBank/DDBJ databases">
        <authorList>
            <person name="Chan K.-G."/>
        </authorList>
    </citation>
    <scope>NUCLEOTIDE SEQUENCE [LARGE SCALE GENOMIC DNA]</scope>
    <source>
        <strain evidence="2 3">M006</strain>
    </source>
</reference>
<evidence type="ECO:0000313" key="3">
    <source>
        <dbReference type="Proteomes" id="UP000029516"/>
    </source>
</evidence>
<dbReference type="AlphaFoldDB" id="A0AAN0VVL2"/>
<keyword evidence="1" id="KW-0812">Transmembrane</keyword>
<protein>
    <submittedName>
        <fullName evidence="2">Uncharacterized protein</fullName>
    </submittedName>
</protein>
<name>A0AAN0VVL2_9ENTR</name>
<sequence>MLDGSTQTVIATVAGMIAIWYGLNTAFMASPIGLVLALATSIGLLYDDYMKWRDGGESLINWGRGNPVLELASAMIDGVSNTIKALGSSLGDLLGH</sequence>
<evidence type="ECO:0000313" key="2">
    <source>
        <dbReference type="EMBL" id="AIR63517.1"/>
    </source>
</evidence>
<organism evidence="2 3">
    <name type="scientific">Cedecea neteri</name>
    <dbReference type="NCBI Taxonomy" id="158822"/>
    <lineage>
        <taxon>Bacteria</taxon>
        <taxon>Pseudomonadati</taxon>
        <taxon>Pseudomonadota</taxon>
        <taxon>Gammaproteobacteria</taxon>
        <taxon>Enterobacterales</taxon>
        <taxon>Enterobacteriaceae</taxon>
        <taxon>Cedecea</taxon>
    </lineage>
</organism>
<dbReference type="Proteomes" id="UP000029516">
    <property type="component" value="Chromosome"/>
</dbReference>
<keyword evidence="1" id="KW-0472">Membrane</keyword>
<proteinExistence type="predicted"/>
<gene>
    <name evidence="2" type="ORF">LH23_23470</name>
</gene>